<organism evidence="3 4">
    <name type="scientific">Sphingobacterium bambusae</name>
    <dbReference type="NCBI Taxonomy" id="662858"/>
    <lineage>
        <taxon>Bacteria</taxon>
        <taxon>Pseudomonadati</taxon>
        <taxon>Bacteroidota</taxon>
        <taxon>Sphingobacteriia</taxon>
        <taxon>Sphingobacteriales</taxon>
        <taxon>Sphingobacteriaceae</taxon>
        <taxon>Sphingobacterium</taxon>
    </lineage>
</organism>
<dbReference type="RefSeq" id="WP_320183116.1">
    <property type="nucleotide sequence ID" value="NZ_CP138332.1"/>
</dbReference>
<feature type="transmembrane region" description="Helical" evidence="1">
    <location>
        <begin position="94"/>
        <end position="115"/>
    </location>
</feature>
<feature type="domain" description="FecR protein" evidence="2">
    <location>
        <begin position="120"/>
        <end position="221"/>
    </location>
</feature>
<dbReference type="InterPro" id="IPR012373">
    <property type="entry name" value="Ferrdict_sens_TM"/>
</dbReference>
<dbReference type="Gene3D" id="2.60.120.1440">
    <property type="match status" value="1"/>
</dbReference>
<keyword evidence="1" id="KW-0472">Membrane</keyword>
<dbReference type="Pfam" id="PF04773">
    <property type="entry name" value="FecR"/>
    <property type="match status" value="1"/>
</dbReference>
<comment type="caution">
    <text evidence="3">The sequence shown here is derived from an EMBL/GenBank/DDBJ whole genome shotgun (WGS) entry which is preliminary data.</text>
</comment>
<evidence type="ECO:0000259" key="2">
    <source>
        <dbReference type="Pfam" id="PF04773"/>
    </source>
</evidence>
<dbReference type="PIRSF" id="PIRSF018266">
    <property type="entry name" value="FecR"/>
    <property type="match status" value="1"/>
</dbReference>
<keyword evidence="1" id="KW-0812">Transmembrane</keyword>
<accession>A0ABW6BIW3</accession>
<dbReference type="Proteomes" id="UP001597525">
    <property type="component" value="Unassembled WGS sequence"/>
</dbReference>
<evidence type="ECO:0000313" key="3">
    <source>
        <dbReference type="EMBL" id="MFD2967840.1"/>
    </source>
</evidence>
<dbReference type="PANTHER" id="PTHR30273">
    <property type="entry name" value="PERIPLASMIC SIGNAL SENSOR AND SIGMA FACTOR ACTIVATOR FECR-RELATED"/>
    <property type="match status" value="1"/>
</dbReference>
<sequence>MEKYNVYTTQDFLDDLDFVQHAKYPDRLTSRQLTDWRASEPTNAAAYDEAMFYMRGMLGLQRLQPTDAFADALYEDINEDIQSRQRRRVQRLRFRWLSGVAAAAVLLLSGVFWYFTSMITIATGNGEMATILLPDSSTVQLNANSSIAYRRAWSWLGNREVYSTGEALFHVKHLNADTTRIKEGERFFAHSSDLVVEVLGTKFNIKNRDNSIAVSLIEGRIALRHKDRPNEMQILSPGQMIHYMDGTFQQPSQEPERVAQATSWAEKNLVAENLSVGELINEFRYIYGREIVIRDSSLLAKRIDGRISLKSQESVIYSLANILQADVQMEKDTVYLTPKNE</sequence>
<protein>
    <submittedName>
        <fullName evidence="3">FecR family protein</fullName>
    </submittedName>
</protein>
<dbReference type="PANTHER" id="PTHR30273:SF2">
    <property type="entry name" value="PROTEIN FECR"/>
    <property type="match status" value="1"/>
</dbReference>
<keyword evidence="1" id="KW-1133">Transmembrane helix</keyword>
<evidence type="ECO:0000256" key="1">
    <source>
        <dbReference type="SAM" id="Phobius"/>
    </source>
</evidence>
<proteinExistence type="predicted"/>
<dbReference type="Gene3D" id="3.55.50.30">
    <property type="match status" value="1"/>
</dbReference>
<dbReference type="EMBL" id="JBHUPB010000007">
    <property type="protein sequence ID" value="MFD2967840.1"/>
    <property type="molecule type" value="Genomic_DNA"/>
</dbReference>
<gene>
    <name evidence="3" type="ORF">ACFS7Y_10595</name>
</gene>
<reference evidence="4" key="1">
    <citation type="journal article" date="2019" name="Int. J. Syst. Evol. Microbiol.">
        <title>The Global Catalogue of Microorganisms (GCM) 10K type strain sequencing project: providing services to taxonomists for standard genome sequencing and annotation.</title>
        <authorList>
            <consortium name="The Broad Institute Genomics Platform"/>
            <consortium name="The Broad Institute Genome Sequencing Center for Infectious Disease"/>
            <person name="Wu L."/>
            <person name="Ma J."/>
        </authorList>
    </citation>
    <scope>NUCLEOTIDE SEQUENCE [LARGE SCALE GENOMIC DNA]</scope>
    <source>
        <strain evidence="4">KCTC 22814</strain>
    </source>
</reference>
<dbReference type="InterPro" id="IPR006860">
    <property type="entry name" value="FecR"/>
</dbReference>
<keyword evidence="4" id="KW-1185">Reference proteome</keyword>
<evidence type="ECO:0000313" key="4">
    <source>
        <dbReference type="Proteomes" id="UP001597525"/>
    </source>
</evidence>
<name>A0ABW6BIW3_9SPHI</name>